<keyword evidence="1" id="KW-0812">Transmembrane</keyword>
<name>A0AAE0HQ68_9PEZI</name>
<proteinExistence type="predicted"/>
<keyword evidence="3" id="KW-1185">Reference proteome</keyword>
<evidence type="ECO:0000256" key="1">
    <source>
        <dbReference type="SAM" id="Phobius"/>
    </source>
</evidence>
<dbReference type="GeneID" id="87843239"/>
<gene>
    <name evidence="2" type="ORF">B0H64DRAFT_437766</name>
</gene>
<dbReference type="Proteomes" id="UP001278766">
    <property type="component" value="Unassembled WGS sequence"/>
</dbReference>
<reference evidence="2" key="1">
    <citation type="journal article" date="2023" name="Mol. Phylogenet. Evol.">
        <title>Genome-scale phylogeny and comparative genomics of the fungal order Sordariales.</title>
        <authorList>
            <person name="Hensen N."/>
            <person name="Bonometti L."/>
            <person name="Westerberg I."/>
            <person name="Brannstrom I.O."/>
            <person name="Guillou S."/>
            <person name="Cros-Aarteil S."/>
            <person name="Calhoun S."/>
            <person name="Haridas S."/>
            <person name="Kuo A."/>
            <person name="Mondo S."/>
            <person name="Pangilinan J."/>
            <person name="Riley R."/>
            <person name="LaButti K."/>
            <person name="Andreopoulos B."/>
            <person name="Lipzen A."/>
            <person name="Chen C."/>
            <person name="Yan M."/>
            <person name="Daum C."/>
            <person name="Ng V."/>
            <person name="Clum A."/>
            <person name="Steindorff A."/>
            <person name="Ohm R.A."/>
            <person name="Martin F."/>
            <person name="Silar P."/>
            <person name="Natvig D.O."/>
            <person name="Lalanne C."/>
            <person name="Gautier V."/>
            <person name="Ament-Velasquez S.L."/>
            <person name="Kruys A."/>
            <person name="Hutchinson M.I."/>
            <person name="Powell A.J."/>
            <person name="Barry K."/>
            <person name="Miller A.N."/>
            <person name="Grigoriev I.V."/>
            <person name="Debuchy R."/>
            <person name="Gladieux P."/>
            <person name="Hiltunen Thoren M."/>
            <person name="Johannesson H."/>
        </authorList>
    </citation>
    <scope>NUCLEOTIDE SEQUENCE</scope>
    <source>
        <strain evidence="2">CBS 168.71</strain>
    </source>
</reference>
<dbReference type="AlphaFoldDB" id="A0AAE0HQ68"/>
<evidence type="ECO:0000313" key="3">
    <source>
        <dbReference type="Proteomes" id="UP001278766"/>
    </source>
</evidence>
<comment type="caution">
    <text evidence="2">The sequence shown here is derived from an EMBL/GenBank/DDBJ whole genome shotgun (WGS) entry which is preliminary data.</text>
</comment>
<dbReference type="EMBL" id="JAUEPN010000001">
    <property type="protein sequence ID" value="KAK3300609.1"/>
    <property type="molecule type" value="Genomic_DNA"/>
</dbReference>
<organism evidence="2 3">
    <name type="scientific">Chaetomium fimeti</name>
    <dbReference type="NCBI Taxonomy" id="1854472"/>
    <lineage>
        <taxon>Eukaryota</taxon>
        <taxon>Fungi</taxon>
        <taxon>Dikarya</taxon>
        <taxon>Ascomycota</taxon>
        <taxon>Pezizomycotina</taxon>
        <taxon>Sordariomycetes</taxon>
        <taxon>Sordariomycetidae</taxon>
        <taxon>Sordariales</taxon>
        <taxon>Chaetomiaceae</taxon>
        <taxon>Chaetomium</taxon>
    </lineage>
</organism>
<accession>A0AAE0HQ68</accession>
<evidence type="ECO:0000313" key="2">
    <source>
        <dbReference type="EMBL" id="KAK3300609.1"/>
    </source>
</evidence>
<sequence>MEQQPVCGFEGNNDLYGLGLRTGLYIQYVSLALANFLSQDPRSNRADVGEPNENKNSGIHYLRGVALVYILANFIALLHANRNRCVRDVEVVILLLELLPQLTPMVRPRPELRDLIKHYPEVSELHATVLFFVVRAFIIYQAYFWWRGIKVLPSTPCEEYIWAFVQPRRLHSGTLKAIFRVLFTILSIGAFIDALRFFRKSRRDRKSTLP</sequence>
<keyword evidence="1" id="KW-0472">Membrane</keyword>
<reference evidence="2" key="2">
    <citation type="submission" date="2023-06" db="EMBL/GenBank/DDBJ databases">
        <authorList>
            <consortium name="Lawrence Berkeley National Laboratory"/>
            <person name="Haridas S."/>
            <person name="Hensen N."/>
            <person name="Bonometti L."/>
            <person name="Westerberg I."/>
            <person name="Brannstrom I.O."/>
            <person name="Guillou S."/>
            <person name="Cros-Aarteil S."/>
            <person name="Calhoun S."/>
            <person name="Kuo A."/>
            <person name="Mondo S."/>
            <person name="Pangilinan J."/>
            <person name="Riley R."/>
            <person name="Labutti K."/>
            <person name="Andreopoulos B."/>
            <person name="Lipzen A."/>
            <person name="Chen C."/>
            <person name="Yanf M."/>
            <person name="Daum C."/>
            <person name="Ng V."/>
            <person name="Clum A."/>
            <person name="Steindorff A."/>
            <person name="Ohm R."/>
            <person name="Martin F."/>
            <person name="Silar P."/>
            <person name="Natvig D."/>
            <person name="Lalanne C."/>
            <person name="Gautier V."/>
            <person name="Ament-Velasquez S.L."/>
            <person name="Kruys A."/>
            <person name="Hutchinson M.I."/>
            <person name="Powell A.J."/>
            <person name="Barry K."/>
            <person name="Miller A.N."/>
            <person name="Grigoriev I.V."/>
            <person name="Debuchy R."/>
            <person name="Gladieux P."/>
            <person name="Thoren M.H."/>
            <person name="Johannesson H."/>
        </authorList>
    </citation>
    <scope>NUCLEOTIDE SEQUENCE</scope>
    <source>
        <strain evidence="2">CBS 168.71</strain>
    </source>
</reference>
<feature type="transmembrane region" description="Helical" evidence="1">
    <location>
        <begin position="125"/>
        <end position="146"/>
    </location>
</feature>
<dbReference type="RefSeq" id="XP_062664123.1">
    <property type="nucleotide sequence ID" value="XM_062806291.1"/>
</dbReference>
<feature type="transmembrane region" description="Helical" evidence="1">
    <location>
        <begin position="177"/>
        <end position="198"/>
    </location>
</feature>
<feature type="transmembrane region" description="Helical" evidence="1">
    <location>
        <begin position="61"/>
        <end position="80"/>
    </location>
</feature>
<keyword evidence="1" id="KW-1133">Transmembrane helix</keyword>
<protein>
    <submittedName>
        <fullName evidence="2">Uncharacterized protein</fullName>
    </submittedName>
</protein>